<keyword evidence="4" id="KW-0235">DNA replication</keyword>
<dbReference type="InterPro" id="IPR016722">
    <property type="entry name" value="DNA_pol_alpha_bsu"/>
</dbReference>
<evidence type="ECO:0000256" key="5">
    <source>
        <dbReference type="ARBA" id="ARBA00023242"/>
    </source>
</evidence>
<evidence type="ECO:0000259" key="6">
    <source>
        <dbReference type="Pfam" id="PF04042"/>
    </source>
</evidence>
<dbReference type="Pfam" id="PF04042">
    <property type="entry name" value="DNA_pol_E_B"/>
    <property type="match status" value="1"/>
</dbReference>
<keyword evidence="5" id="KW-0539">Nucleus</keyword>
<dbReference type="PANTHER" id="PTHR23061:SF12">
    <property type="entry name" value="DNA POLYMERASE ALPHA SUBUNIT B"/>
    <property type="match status" value="1"/>
</dbReference>
<name>A0A7S3URV2_HETAK</name>
<dbReference type="AlphaFoldDB" id="A0A7S3URV2"/>
<evidence type="ECO:0000313" key="7">
    <source>
        <dbReference type="EMBL" id="CAE0622990.1"/>
    </source>
</evidence>
<organism evidence="7">
    <name type="scientific">Heterosigma akashiwo</name>
    <name type="common">Chromophytic alga</name>
    <name type="synonym">Heterosigma carterae</name>
    <dbReference type="NCBI Taxonomy" id="2829"/>
    <lineage>
        <taxon>Eukaryota</taxon>
        <taxon>Sar</taxon>
        <taxon>Stramenopiles</taxon>
        <taxon>Ochrophyta</taxon>
        <taxon>Raphidophyceae</taxon>
        <taxon>Chattonellales</taxon>
        <taxon>Chattonellaceae</taxon>
        <taxon>Heterosigma</taxon>
    </lineage>
</organism>
<dbReference type="EMBL" id="HBIU01004455">
    <property type="protein sequence ID" value="CAE0622990.1"/>
    <property type="molecule type" value="Transcribed_RNA"/>
</dbReference>
<feature type="domain" description="DNA polymerase alpha/delta/epsilon subunit B" evidence="6">
    <location>
        <begin position="1"/>
        <end position="209"/>
    </location>
</feature>
<accession>A0A7S3URV2</accession>
<evidence type="ECO:0000256" key="1">
    <source>
        <dbReference type="ARBA" id="ARBA00004123"/>
    </source>
</evidence>
<protein>
    <recommendedName>
        <fullName evidence="3">DNA polymerase alpha subunit B</fullName>
    </recommendedName>
</protein>
<dbReference type="GO" id="GO:0005658">
    <property type="term" value="C:alpha DNA polymerase:primase complex"/>
    <property type="evidence" value="ECO:0007669"/>
    <property type="project" value="TreeGrafter"/>
</dbReference>
<proteinExistence type="inferred from homology"/>
<gene>
    <name evidence="7" type="ORF">HAKA00212_LOCUS1653</name>
</gene>
<dbReference type="PANTHER" id="PTHR23061">
    <property type="entry name" value="DNA POLYMERASE 2 ALPHA 70 KDA SUBUNIT"/>
    <property type="match status" value="1"/>
</dbReference>
<comment type="similarity">
    <text evidence="2">Belongs to the DNA polymerase alpha subunit B family.</text>
</comment>
<evidence type="ECO:0000256" key="4">
    <source>
        <dbReference type="ARBA" id="ARBA00022705"/>
    </source>
</evidence>
<evidence type="ECO:0000256" key="3">
    <source>
        <dbReference type="ARBA" id="ARBA00018596"/>
    </source>
</evidence>
<evidence type="ECO:0000256" key="2">
    <source>
        <dbReference type="ARBA" id="ARBA00007299"/>
    </source>
</evidence>
<dbReference type="Gene3D" id="3.60.21.60">
    <property type="match status" value="1"/>
</dbReference>
<dbReference type="GO" id="GO:0006270">
    <property type="term" value="P:DNA replication initiation"/>
    <property type="evidence" value="ECO:0007669"/>
    <property type="project" value="TreeGrafter"/>
</dbReference>
<dbReference type="GO" id="GO:0003677">
    <property type="term" value="F:DNA binding"/>
    <property type="evidence" value="ECO:0007669"/>
    <property type="project" value="InterPro"/>
</dbReference>
<reference evidence="7" key="1">
    <citation type="submission" date="2021-01" db="EMBL/GenBank/DDBJ databases">
        <authorList>
            <person name="Corre E."/>
            <person name="Pelletier E."/>
            <person name="Niang G."/>
            <person name="Scheremetjew M."/>
            <person name="Finn R."/>
            <person name="Kale V."/>
            <person name="Holt S."/>
            <person name="Cochrane G."/>
            <person name="Meng A."/>
            <person name="Brown T."/>
            <person name="Cohen L."/>
        </authorList>
    </citation>
    <scope>NUCLEOTIDE SEQUENCE</scope>
    <source>
        <strain evidence="7">CCMP3107</strain>
    </source>
</reference>
<dbReference type="InterPro" id="IPR007185">
    <property type="entry name" value="DNA_pol_a/d/e_bsu"/>
</dbReference>
<sequence length="269" mass="28876">MLCGPFVDEDHPQVAAGAPKLEAEGGAEETVDAHTLFAARVSEKLRAFYAAGGAGAQRTRVALVPSPRDAFHDAAFPQPPFADKVEGGVPNPFYEGDTLGTLDIPFSAGLEKRVHCVPNPATLSLNEVTIGVTSNDVLFDISSNSVMINAGNRMAKLAELLIQQQSYYPVYPPPERMEAKLDLRHAAKWRMPVTPDVLVVPSRLAYFAKNVGGVLCLNPGFLAKGAGAGTYAEVTVHPAPRDQLEKVQPQSKAIPARVAERTVVEIKRI</sequence>
<comment type="subcellular location">
    <subcellularLocation>
        <location evidence="1">Nucleus</location>
    </subcellularLocation>
</comment>